<dbReference type="PROSITE" id="PS51063">
    <property type="entry name" value="HTH_CRP_2"/>
    <property type="match status" value="1"/>
</dbReference>
<organism evidence="5 6">
    <name type="scientific">Blautia hominis</name>
    <dbReference type="NCBI Taxonomy" id="2025493"/>
    <lineage>
        <taxon>Bacteria</taxon>
        <taxon>Bacillati</taxon>
        <taxon>Bacillota</taxon>
        <taxon>Clostridia</taxon>
        <taxon>Lachnospirales</taxon>
        <taxon>Lachnospiraceae</taxon>
        <taxon>Blautia</taxon>
    </lineage>
</organism>
<dbReference type="InterPro" id="IPR014710">
    <property type="entry name" value="RmlC-like_jellyroll"/>
</dbReference>
<dbReference type="InterPro" id="IPR018490">
    <property type="entry name" value="cNMP-bd_dom_sf"/>
</dbReference>
<dbReference type="InterPro" id="IPR050397">
    <property type="entry name" value="Env_Response_Regulators"/>
</dbReference>
<dbReference type="InterPro" id="IPR036390">
    <property type="entry name" value="WH_DNA-bd_sf"/>
</dbReference>
<evidence type="ECO:0000313" key="6">
    <source>
        <dbReference type="Proteomes" id="UP001600943"/>
    </source>
</evidence>
<dbReference type="InterPro" id="IPR012318">
    <property type="entry name" value="HTH_CRP"/>
</dbReference>
<dbReference type="Gene3D" id="2.60.120.10">
    <property type="entry name" value="Jelly Rolls"/>
    <property type="match status" value="1"/>
</dbReference>
<name>A0ABQ0B8V7_9FIRM</name>
<proteinExistence type="predicted"/>
<keyword evidence="1" id="KW-0805">Transcription regulation</keyword>
<dbReference type="SUPFAM" id="SSF51206">
    <property type="entry name" value="cAMP-binding domain-like"/>
    <property type="match status" value="1"/>
</dbReference>
<accession>A0ABQ0B8V7</accession>
<dbReference type="Pfam" id="PF00027">
    <property type="entry name" value="cNMP_binding"/>
    <property type="match status" value="1"/>
</dbReference>
<dbReference type="InterPro" id="IPR036388">
    <property type="entry name" value="WH-like_DNA-bd_sf"/>
</dbReference>
<keyword evidence="2" id="KW-0238">DNA-binding</keyword>
<evidence type="ECO:0000256" key="1">
    <source>
        <dbReference type="ARBA" id="ARBA00023015"/>
    </source>
</evidence>
<gene>
    <name evidence="5" type="ORF">K040078D81_20040</name>
</gene>
<evidence type="ECO:0000256" key="2">
    <source>
        <dbReference type="ARBA" id="ARBA00023125"/>
    </source>
</evidence>
<dbReference type="PANTHER" id="PTHR24567:SF26">
    <property type="entry name" value="REGULATORY PROTEIN YEIL"/>
    <property type="match status" value="1"/>
</dbReference>
<dbReference type="CDD" id="cd00092">
    <property type="entry name" value="HTH_CRP"/>
    <property type="match status" value="1"/>
</dbReference>
<feature type="domain" description="HTH crp-type" evidence="4">
    <location>
        <begin position="150"/>
        <end position="216"/>
    </location>
</feature>
<dbReference type="Proteomes" id="UP001600943">
    <property type="component" value="Unassembled WGS sequence"/>
</dbReference>
<keyword evidence="3" id="KW-0804">Transcription</keyword>
<evidence type="ECO:0000259" key="4">
    <source>
        <dbReference type="PROSITE" id="PS51063"/>
    </source>
</evidence>
<comment type="caution">
    <text evidence="5">The sequence shown here is derived from an EMBL/GenBank/DDBJ whole genome shotgun (WGS) entry which is preliminary data.</text>
</comment>
<dbReference type="Pfam" id="PF13545">
    <property type="entry name" value="HTH_Crp_2"/>
    <property type="match status" value="1"/>
</dbReference>
<dbReference type="EMBL" id="BAABYW010000001">
    <property type="protein sequence ID" value="GAA6407887.1"/>
    <property type="molecule type" value="Genomic_DNA"/>
</dbReference>
<dbReference type="InterPro" id="IPR000595">
    <property type="entry name" value="cNMP-bd_dom"/>
</dbReference>
<dbReference type="RefSeq" id="WP_390405041.1">
    <property type="nucleotide sequence ID" value="NZ_BAABYW010000001.1"/>
</dbReference>
<evidence type="ECO:0000313" key="5">
    <source>
        <dbReference type="EMBL" id="GAA6407887.1"/>
    </source>
</evidence>
<dbReference type="Gene3D" id="1.10.10.10">
    <property type="entry name" value="Winged helix-like DNA-binding domain superfamily/Winged helix DNA-binding domain"/>
    <property type="match status" value="1"/>
</dbReference>
<reference evidence="5 6" key="1">
    <citation type="submission" date="2024-04" db="EMBL/GenBank/DDBJ databases">
        <title>Defined microbial consortia suppress multidrug-resistant proinflammatory Enterobacteriaceae via ecological control.</title>
        <authorList>
            <person name="Furuichi M."/>
            <person name="Kawaguchi T."/>
            <person name="Pust M."/>
            <person name="Yasuma K."/>
            <person name="Plichta D."/>
            <person name="Hasegawa N."/>
            <person name="Ohya T."/>
            <person name="Bhattarai S."/>
            <person name="Sasajima S."/>
            <person name="Aoto Y."/>
            <person name="Tuganbaev T."/>
            <person name="Yaginuma M."/>
            <person name="Ueda M."/>
            <person name="Okahashi N."/>
            <person name="Amafuji K."/>
            <person name="Kiridooshi Y."/>
            <person name="Sugita K."/>
            <person name="Strazar M."/>
            <person name="Skelly A."/>
            <person name="Suda W."/>
            <person name="Hattori M."/>
            <person name="Nakamoto N."/>
            <person name="Caballero S."/>
            <person name="Norman J."/>
            <person name="Olle B."/>
            <person name="Tanoue T."/>
            <person name="Arita M."/>
            <person name="Bucci V."/>
            <person name="Atarashi K."/>
            <person name="Xavier R."/>
            <person name="Honda K."/>
        </authorList>
    </citation>
    <scope>NUCLEOTIDE SEQUENCE [LARGE SCALE GENOMIC DNA]</scope>
    <source>
        <strain evidence="6">k04-0078-D8-1</strain>
    </source>
</reference>
<dbReference type="CDD" id="cd00038">
    <property type="entry name" value="CAP_ED"/>
    <property type="match status" value="1"/>
</dbReference>
<evidence type="ECO:0000256" key="3">
    <source>
        <dbReference type="ARBA" id="ARBA00023163"/>
    </source>
</evidence>
<protein>
    <submittedName>
        <fullName evidence="5">Crp/Fnr family transcriptional regulator</fullName>
    </submittedName>
</protein>
<keyword evidence="6" id="KW-1185">Reference proteome</keyword>
<sequence length="223" mass="25189">MEDRIKEVLEQTPFWEHLTKEQQENVCRDSREVHYPAGSLIYSPTRECLGTVFILKGVIRAYLLSDEGKEVTIYRIREGDTCVLTASCALSAITFDVEIEAETDCEVLLIPAPVFSVLAAENIYVENYAYKIATERFSSVVEALQQIMFMSLTQRIAAFLIDESAQRKNDSIHMTHEEIAKAIGSAREAVSRTLKQMVKKGDISLFRGGIKIENKSSLYELLP</sequence>
<dbReference type="PANTHER" id="PTHR24567">
    <property type="entry name" value="CRP FAMILY TRANSCRIPTIONAL REGULATORY PROTEIN"/>
    <property type="match status" value="1"/>
</dbReference>
<dbReference type="SMART" id="SM00419">
    <property type="entry name" value="HTH_CRP"/>
    <property type="match status" value="1"/>
</dbReference>
<dbReference type="SUPFAM" id="SSF46785">
    <property type="entry name" value="Winged helix' DNA-binding domain"/>
    <property type="match status" value="1"/>
</dbReference>